<feature type="chain" id="PRO_5035902352" description="PEP-CTERM protein-sorting domain-containing protein" evidence="1">
    <location>
        <begin position="23"/>
        <end position="200"/>
    </location>
</feature>
<protein>
    <recommendedName>
        <fullName evidence="4">PEP-CTERM protein-sorting domain-containing protein</fullName>
    </recommendedName>
</protein>
<evidence type="ECO:0000313" key="2">
    <source>
        <dbReference type="EMBL" id="GIL39844.1"/>
    </source>
</evidence>
<proteinExistence type="predicted"/>
<keyword evidence="3" id="KW-1185">Reference proteome</keyword>
<dbReference type="Proteomes" id="UP000681075">
    <property type="component" value="Unassembled WGS sequence"/>
</dbReference>
<sequence>MPISLFLRGLALLLLVGGTAHAELITTRPHGTFSSRPLTLDIGGGAASYSFSSAAASERSIAPVGISTGGTARVASYGAPFYDPPRPASYIGPGIIADDTLAMYVAYPATVAIPFSNARIFLGLQFELRDGVHFGYAELFDMTLVTFAYETIAGQKVIVGADPSDPPAVPEPSSIALLASALSIVAFRSLRQTRRRRASL</sequence>
<feature type="signal peptide" evidence="1">
    <location>
        <begin position="1"/>
        <end position="22"/>
    </location>
</feature>
<evidence type="ECO:0008006" key="4">
    <source>
        <dbReference type="Google" id="ProtNLM"/>
    </source>
</evidence>
<dbReference type="EMBL" id="BOPV01000001">
    <property type="protein sequence ID" value="GIL39844.1"/>
    <property type="molecule type" value="Genomic_DNA"/>
</dbReference>
<organism evidence="2 3">
    <name type="scientific">Roseiterribacter gracilis</name>
    <dbReference type="NCBI Taxonomy" id="2812848"/>
    <lineage>
        <taxon>Bacteria</taxon>
        <taxon>Pseudomonadati</taxon>
        <taxon>Pseudomonadota</taxon>
        <taxon>Alphaproteobacteria</taxon>
        <taxon>Rhodospirillales</taxon>
        <taxon>Roseiterribacteraceae</taxon>
        <taxon>Roseiterribacter</taxon>
    </lineage>
</organism>
<reference evidence="2" key="1">
    <citation type="submission" date="2021-02" db="EMBL/GenBank/DDBJ databases">
        <title>Genome sequence of Rhodospirillales sp. strain TMPK1 isolated from soil.</title>
        <authorList>
            <person name="Nakai R."/>
            <person name="Kusada H."/>
            <person name="Tamaki H."/>
        </authorList>
    </citation>
    <scope>NUCLEOTIDE SEQUENCE</scope>
    <source>
        <strain evidence="2">TMPK1</strain>
    </source>
</reference>
<dbReference type="RefSeq" id="WP_420242964.1">
    <property type="nucleotide sequence ID" value="NZ_BOPV01000001.1"/>
</dbReference>
<dbReference type="AlphaFoldDB" id="A0A8S8XAR1"/>
<evidence type="ECO:0000313" key="3">
    <source>
        <dbReference type="Proteomes" id="UP000681075"/>
    </source>
</evidence>
<comment type="caution">
    <text evidence="2">The sequence shown here is derived from an EMBL/GenBank/DDBJ whole genome shotgun (WGS) entry which is preliminary data.</text>
</comment>
<name>A0A8S8XAR1_9PROT</name>
<evidence type="ECO:0000256" key="1">
    <source>
        <dbReference type="SAM" id="SignalP"/>
    </source>
</evidence>
<keyword evidence="1" id="KW-0732">Signal</keyword>
<gene>
    <name evidence="2" type="ORF">TMPK1_20810</name>
</gene>
<accession>A0A8S8XAR1</accession>